<comment type="similarity">
    <text evidence="1">Belongs to the protein-tyrosine phosphatase family. Non-receptor class subfamily.</text>
</comment>
<evidence type="ECO:0000313" key="8">
    <source>
        <dbReference type="Proteomes" id="UP000469558"/>
    </source>
</evidence>
<dbReference type="CDD" id="cd18533">
    <property type="entry name" value="PTP_fungal"/>
    <property type="match status" value="1"/>
</dbReference>
<dbReference type="InterPro" id="IPR000242">
    <property type="entry name" value="PTP_cat"/>
</dbReference>
<reference evidence="7 8" key="1">
    <citation type="submission" date="2018-05" db="EMBL/GenBank/DDBJ databases">
        <title>Genome sequencing and assembly of the regulated plant pathogen Lachnellula willkommii and related sister species for the development of diagnostic species identification markers.</title>
        <authorList>
            <person name="Giroux E."/>
            <person name="Bilodeau G."/>
        </authorList>
    </citation>
    <scope>NUCLEOTIDE SEQUENCE [LARGE SCALE GENOMIC DNA]</scope>
    <source>
        <strain evidence="7 8">CBS 268.59</strain>
    </source>
</reference>
<dbReference type="EC" id="3.1.3.48" evidence="2"/>
<dbReference type="Proteomes" id="UP000469558">
    <property type="component" value="Unassembled WGS sequence"/>
</dbReference>
<dbReference type="GO" id="GO:0004725">
    <property type="term" value="F:protein tyrosine phosphatase activity"/>
    <property type="evidence" value="ECO:0007669"/>
    <property type="project" value="UniProtKB-EC"/>
</dbReference>
<dbReference type="SMART" id="SM00404">
    <property type="entry name" value="PTPc_motif"/>
    <property type="match status" value="1"/>
</dbReference>
<dbReference type="CDD" id="cd01446">
    <property type="entry name" value="DSP_MapKP"/>
    <property type="match status" value="1"/>
</dbReference>
<feature type="compositionally biased region" description="Polar residues" evidence="3">
    <location>
        <begin position="738"/>
        <end position="750"/>
    </location>
</feature>
<protein>
    <recommendedName>
        <fullName evidence="2">protein-tyrosine-phosphatase</fullName>
        <ecNumber evidence="2">3.1.3.48</ecNumber>
    </recommendedName>
</protein>
<dbReference type="InterPro" id="IPR036873">
    <property type="entry name" value="Rhodanese-like_dom_sf"/>
</dbReference>
<keyword evidence="8" id="KW-1185">Reference proteome</keyword>
<evidence type="ECO:0000256" key="2">
    <source>
        <dbReference type="ARBA" id="ARBA00013064"/>
    </source>
</evidence>
<feature type="compositionally biased region" description="Basic and acidic residues" evidence="3">
    <location>
        <begin position="172"/>
        <end position="187"/>
    </location>
</feature>
<dbReference type="Gene3D" id="3.90.190.10">
    <property type="entry name" value="Protein tyrosine phosphatase superfamily"/>
    <property type="match status" value="1"/>
</dbReference>
<dbReference type="AlphaFoldDB" id="A0A8T9CHT5"/>
<feature type="compositionally biased region" description="Polar residues" evidence="3">
    <location>
        <begin position="214"/>
        <end position="229"/>
    </location>
</feature>
<evidence type="ECO:0000313" key="7">
    <source>
        <dbReference type="EMBL" id="TVY85395.1"/>
    </source>
</evidence>
<dbReference type="SMART" id="SM00194">
    <property type="entry name" value="PTPc"/>
    <property type="match status" value="1"/>
</dbReference>
<dbReference type="OrthoDB" id="6058203at2759"/>
<evidence type="ECO:0000259" key="6">
    <source>
        <dbReference type="PROSITE" id="PS50206"/>
    </source>
</evidence>
<evidence type="ECO:0000256" key="1">
    <source>
        <dbReference type="ARBA" id="ARBA00009649"/>
    </source>
</evidence>
<dbReference type="Gene3D" id="3.40.250.10">
    <property type="entry name" value="Rhodanese-like domain"/>
    <property type="match status" value="1"/>
</dbReference>
<comment type="caution">
    <text evidence="7">The sequence shown here is derived from an EMBL/GenBank/DDBJ whole genome shotgun (WGS) entry which is preliminary data.</text>
</comment>
<dbReference type="InterPro" id="IPR029021">
    <property type="entry name" value="Prot-tyrosine_phosphatase-like"/>
</dbReference>
<dbReference type="PROSITE" id="PS50206">
    <property type="entry name" value="RHODANESE_3"/>
    <property type="match status" value="1"/>
</dbReference>
<evidence type="ECO:0000256" key="3">
    <source>
        <dbReference type="SAM" id="MobiDB-lite"/>
    </source>
</evidence>
<dbReference type="Pfam" id="PF00102">
    <property type="entry name" value="Y_phosphatase"/>
    <property type="match status" value="1"/>
</dbReference>
<feature type="region of interest" description="Disordered" evidence="3">
    <location>
        <begin position="738"/>
        <end position="760"/>
    </location>
</feature>
<proteinExistence type="inferred from homology"/>
<feature type="domain" description="Tyrosine specific protein phosphatases" evidence="5">
    <location>
        <begin position="728"/>
        <end position="857"/>
    </location>
</feature>
<feature type="region of interest" description="Disordered" evidence="3">
    <location>
        <begin position="1"/>
        <end position="117"/>
    </location>
</feature>
<dbReference type="InterPro" id="IPR000387">
    <property type="entry name" value="Tyr_Pase_dom"/>
</dbReference>
<dbReference type="PANTHER" id="PTHR19134">
    <property type="entry name" value="RECEPTOR-TYPE TYROSINE-PROTEIN PHOSPHATASE"/>
    <property type="match status" value="1"/>
</dbReference>
<dbReference type="PROSITE" id="PS50056">
    <property type="entry name" value="TYR_PHOSPHATASE_2"/>
    <property type="match status" value="1"/>
</dbReference>
<dbReference type="PRINTS" id="PR00700">
    <property type="entry name" value="PRTYPHPHTASE"/>
</dbReference>
<dbReference type="SUPFAM" id="SSF52821">
    <property type="entry name" value="Rhodanese/Cell cycle control phosphatase"/>
    <property type="match status" value="1"/>
</dbReference>
<dbReference type="InterPro" id="IPR016130">
    <property type="entry name" value="Tyr_Pase_AS"/>
</dbReference>
<feature type="compositionally biased region" description="Low complexity" evidence="3">
    <location>
        <begin position="1"/>
        <end position="46"/>
    </location>
</feature>
<feature type="compositionally biased region" description="Polar residues" evidence="3">
    <location>
        <begin position="96"/>
        <end position="106"/>
    </location>
</feature>
<feature type="domain" description="Rhodanese" evidence="6">
    <location>
        <begin position="292"/>
        <end position="408"/>
    </location>
</feature>
<dbReference type="InterPro" id="IPR050348">
    <property type="entry name" value="Protein-Tyr_Phosphatase"/>
</dbReference>
<feature type="compositionally biased region" description="Polar residues" evidence="3">
    <location>
        <begin position="189"/>
        <end position="199"/>
    </location>
</feature>
<accession>A0A8T9CHT5</accession>
<feature type="region of interest" description="Disordered" evidence="3">
    <location>
        <begin position="129"/>
        <end position="278"/>
    </location>
</feature>
<gene>
    <name evidence="7" type="primary">pyp1_0</name>
    <name evidence="7" type="ORF">LSUE1_G000234</name>
</gene>
<feature type="domain" description="Tyrosine-protein phosphatase" evidence="4">
    <location>
        <begin position="545"/>
        <end position="866"/>
    </location>
</feature>
<evidence type="ECO:0000259" key="4">
    <source>
        <dbReference type="PROSITE" id="PS50055"/>
    </source>
</evidence>
<dbReference type="InterPro" id="IPR003595">
    <property type="entry name" value="Tyr_Pase_cat"/>
</dbReference>
<dbReference type="EMBL" id="QGMK01000010">
    <property type="protein sequence ID" value="TVY85395.1"/>
    <property type="molecule type" value="Genomic_DNA"/>
</dbReference>
<evidence type="ECO:0000259" key="5">
    <source>
        <dbReference type="PROSITE" id="PS50056"/>
    </source>
</evidence>
<feature type="region of interest" description="Disordered" evidence="3">
    <location>
        <begin position="871"/>
        <end position="896"/>
    </location>
</feature>
<feature type="region of interest" description="Disordered" evidence="3">
    <location>
        <begin position="644"/>
        <end position="685"/>
    </location>
</feature>
<dbReference type="PROSITE" id="PS00383">
    <property type="entry name" value="TYR_PHOSPHATASE_1"/>
    <property type="match status" value="1"/>
</dbReference>
<organism evidence="7 8">
    <name type="scientific">Lachnellula suecica</name>
    <dbReference type="NCBI Taxonomy" id="602035"/>
    <lineage>
        <taxon>Eukaryota</taxon>
        <taxon>Fungi</taxon>
        <taxon>Dikarya</taxon>
        <taxon>Ascomycota</taxon>
        <taxon>Pezizomycotina</taxon>
        <taxon>Leotiomycetes</taxon>
        <taxon>Helotiales</taxon>
        <taxon>Lachnaceae</taxon>
        <taxon>Lachnellula</taxon>
    </lineage>
</organism>
<dbReference type="PROSITE" id="PS50055">
    <property type="entry name" value="TYR_PHOSPHATASE_PTP"/>
    <property type="match status" value="1"/>
</dbReference>
<dbReference type="Pfam" id="PF00581">
    <property type="entry name" value="Rhodanese"/>
    <property type="match status" value="1"/>
</dbReference>
<dbReference type="SUPFAM" id="SSF52799">
    <property type="entry name" value="(Phosphotyrosine protein) phosphatases II"/>
    <property type="match status" value="1"/>
</dbReference>
<name>A0A8T9CHT5_9HELO</name>
<dbReference type="InterPro" id="IPR001763">
    <property type="entry name" value="Rhodanese-like_dom"/>
</dbReference>
<sequence>MVTKTTTRPSPRTSHSHSASLSQSQPRTSSRPSTTPLSPSSRIPPSVGQALPPTSLLRSPGAHISVRTPSPNYFGGYHESTGDPRDSGVGAKDNWSPPTSSIQSFGGASPKHIPLESNPSFEAFRRQTDEGKNPFNLGHGNLAHFASTPGAHMPRPERPARPDSNQHPTRPLGRDATPDRMDLDGEKSPGNTSAFQDRSSLGGPSFFDIPRQESPANISSPNPTTQRNALSHLDDRHPRLSLPGNRADPPSPHVRLQQRGQHHRAETLPSTLEEGPAMLSPPKLRDILERLSASQFLLIDLRVSNYFAVSRIQGALNLCIPTTLLKRPSFNLQKLQDTLASDSEKEKFAKWKTAEVIVVYDAKASEKKDALSAVNTLKKFATEGYKGSSFILRNGFAEFSKMFPHLVDHKSTQDIQSSKISLSLGTSPPQGAPVAGGCVMPATKNALNPFFNNIRQNQDLIGGVGLMDVKLPAGMSQDLQKVLPAWLSEAAATEDHGHKVANKFTHVEQNEKSRMIKAYQSGVQYGTQVADANNIQIAGVEKGGKNRYNDIFPFEHSRVKIQGRSEGDCDYINASHIKASRSNKRYIASQGPMPATFEDFWNVIWDEDVRVIVMLTAEKEGGQLKCHSYWSNQEHGPLKLRNLSEKKVSLNPRNHRSPSDRRDSGRRRANTTAETAPRAQSPEQPHVIIRKFTLSHSAHPFSPMREITQVHYSSWPDFGAPASAGQLLSLVELSNSMQRSASAPTQSSRSGEPELEPTPRPILVHCSAGCGRTGTFCTIDSVIDMLKRQRKEIKSGVTPMEIVPRKADGDYMGKGKAKVATVDGDWIFNQDLDLIEHTVEDFRRQRISMVQSLRQYVLCYEAVIEWIAQQSNDTSKSGRDRSGSDGGAVERASRGS</sequence>
<dbReference type="PANTHER" id="PTHR19134:SF561">
    <property type="entry name" value="PROTEIN TYROSINE PHOSPHATASE 36E, ISOFORM A"/>
    <property type="match status" value="1"/>
</dbReference>